<keyword evidence="4 6" id="KW-1133">Transmembrane helix</keyword>
<dbReference type="AlphaFoldDB" id="A0A081RPF8"/>
<comment type="caution">
    <text evidence="8">The sequence shown here is derived from an EMBL/GenBank/DDBJ whole genome shotgun (WGS) entry which is preliminary data.</text>
</comment>
<keyword evidence="5 6" id="KW-0472">Membrane</keyword>
<comment type="similarity">
    <text evidence="2">Belongs to the DsbD family.</text>
</comment>
<dbReference type="GO" id="GO:0017004">
    <property type="term" value="P:cytochrome complex assembly"/>
    <property type="evidence" value="ECO:0007669"/>
    <property type="project" value="InterPro"/>
</dbReference>
<protein>
    <submittedName>
        <fullName evidence="8">Cytochrome c-type biosis protein CcdA</fullName>
    </submittedName>
</protein>
<sequence>MAEITLAVAALAGLSSFVAPCILPMIPAFLAYISGTTLSELNQKDRTKTVSINRANIILNSVFFVLGFSVVFSTLGVIINSTLSSTSGELVEGLNQVGGIIIVGFGIFLLLSMKINKLNLEKKFFPKRTKASYPMSFVFGLAFAAGWTPCVGPILGTILTLAATTPSVAFNLLLVYSLGLGIPFILIGIFYSRASKIIRSMSKHLKYYNIVLGGFIVILGVLVYTNQLAYIANFPLLNELLFLG</sequence>
<name>A0A081RPF8_9ARCH</name>
<feature type="transmembrane region" description="Helical" evidence="6">
    <location>
        <begin position="168"/>
        <end position="190"/>
    </location>
</feature>
<dbReference type="EMBL" id="JOKN01000004">
    <property type="protein sequence ID" value="KEQ57081.1"/>
    <property type="molecule type" value="Genomic_DNA"/>
</dbReference>
<feature type="transmembrane region" description="Helical" evidence="6">
    <location>
        <begin position="210"/>
        <end position="232"/>
    </location>
</feature>
<dbReference type="PATRIC" id="fig|1502293.3.peg.336"/>
<evidence type="ECO:0000313" key="9">
    <source>
        <dbReference type="Proteomes" id="UP000028059"/>
    </source>
</evidence>
<dbReference type="Proteomes" id="UP000028059">
    <property type="component" value="Unassembled WGS sequence"/>
</dbReference>
<proteinExistence type="inferred from homology"/>
<feature type="transmembrane region" description="Helical" evidence="6">
    <location>
        <begin position="55"/>
        <end position="79"/>
    </location>
</feature>
<evidence type="ECO:0000256" key="1">
    <source>
        <dbReference type="ARBA" id="ARBA00004141"/>
    </source>
</evidence>
<evidence type="ECO:0000256" key="3">
    <source>
        <dbReference type="ARBA" id="ARBA00022692"/>
    </source>
</evidence>
<feature type="domain" description="Cytochrome C biogenesis protein transmembrane" evidence="7">
    <location>
        <begin position="5"/>
        <end position="193"/>
    </location>
</feature>
<comment type="subcellular location">
    <subcellularLocation>
        <location evidence="1">Membrane</location>
        <topology evidence="1">Multi-pass membrane protein</topology>
    </subcellularLocation>
</comment>
<dbReference type="InterPro" id="IPR051790">
    <property type="entry name" value="Cytochrome_c-biogenesis_DsbD"/>
</dbReference>
<dbReference type="PANTHER" id="PTHR31272">
    <property type="entry name" value="CYTOCHROME C-TYPE BIOGENESIS PROTEIN HI_1454-RELATED"/>
    <property type="match status" value="1"/>
</dbReference>
<feature type="transmembrane region" description="Helical" evidence="6">
    <location>
        <begin position="99"/>
        <end position="116"/>
    </location>
</feature>
<evidence type="ECO:0000259" key="7">
    <source>
        <dbReference type="Pfam" id="PF02683"/>
    </source>
</evidence>
<gene>
    <name evidence="8" type="primary">ccdA</name>
    <name evidence="8" type="ORF">AAA799N04_00361</name>
</gene>
<evidence type="ECO:0000256" key="5">
    <source>
        <dbReference type="ARBA" id="ARBA00023136"/>
    </source>
</evidence>
<feature type="transmembrane region" description="Helical" evidence="6">
    <location>
        <begin position="6"/>
        <end position="34"/>
    </location>
</feature>
<evidence type="ECO:0000313" key="8">
    <source>
        <dbReference type="EMBL" id="KEQ57081.1"/>
    </source>
</evidence>
<evidence type="ECO:0000256" key="2">
    <source>
        <dbReference type="ARBA" id="ARBA00006143"/>
    </source>
</evidence>
<dbReference type="Pfam" id="PF02683">
    <property type="entry name" value="DsbD_TM"/>
    <property type="match status" value="1"/>
</dbReference>
<evidence type="ECO:0000256" key="6">
    <source>
        <dbReference type="SAM" id="Phobius"/>
    </source>
</evidence>
<keyword evidence="9" id="KW-1185">Reference proteome</keyword>
<dbReference type="InterPro" id="IPR003834">
    <property type="entry name" value="Cyt_c_assmbl_TM_dom"/>
</dbReference>
<dbReference type="PANTHER" id="PTHR31272:SF9">
    <property type="entry name" value="BLL1027 PROTEIN"/>
    <property type="match status" value="1"/>
</dbReference>
<feature type="transmembrane region" description="Helical" evidence="6">
    <location>
        <begin position="137"/>
        <end position="162"/>
    </location>
</feature>
<organism evidence="8 9">
    <name type="scientific">Marine Group I thaumarchaeote SCGC AAA799-N04</name>
    <dbReference type="NCBI Taxonomy" id="1502293"/>
    <lineage>
        <taxon>Archaea</taxon>
        <taxon>Nitrososphaerota</taxon>
        <taxon>Marine Group I</taxon>
    </lineage>
</organism>
<keyword evidence="3 6" id="KW-0812">Transmembrane</keyword>
<evidence type="ECO:0000256" key="4">
    <source>
        <dbReference type="ARBA" id="ARBA00022989"/>
    </source>
</evidence>
<dbReference type="GO" id="GO:0016020">
    <property type="term" value="C:membrane"/>
    <property type="evidence" value="ECO:0007669"/>
    <property type="project" value="UniProtKB-SubCell"/>
</dbReference>
<accession>A0A081RPF8</accession>
<reference evidence="8 9" key="1">
    <citation type="submission" date="2014-06" db="EMBL/GenBank/DDBJ databases">
        <authorList>
            <person name="Ngugi D.K."/>
            <person name="Blom J."/>
            <person name="Alam I."/>
            <person name="Rashid M."/>
            <person name="Ba Alawi W."/>
            <person name="Zhang G."/>
            <person name="Hikmawan T."/>
            <person name="Guan Y."/>
            <person name="Antunes A."/>
            <person name="Siam R."/>
            <person name="ElDorry H."/>
            <person name="Bajic V."/>
            <person name="Stingl U."/>
        </authorList>
    </citation>
    <scope>NUCLEOTIDE SEQUENCE [LARGE SCALE GENOMIC DNA]</scope>
    <source>
        <strain evidence="8">SCGC AAA799-N04</strain>
    </source>
</reference>